<dbReference type="HOGENOM" id="CLU_042088_3_2_6"/>
<sequence length="338" mass="37681">MKILSVQDMSSIVGKHGFDNFIKDLVKYLKEDFVRWNEFDKSPRYAAHVPGGVIELMPTVDKKLFTYKYVNGHPKNPELGKQTVVATGQLSEVKHGYPLLISEMTLLTALRTAAATILATEYLARKDSKTIALIGTGAQSEFQTLAHKLIRPIKMVRYFDTDPEAMKKYANNMKDSGLELIACENAKQACEGADIIVVCTACKLHAIVIENDWIKKGVHINGLGGDCPGKTELDKNILFRGKVVVEYTQQSMIEGEIQNLTPQEIDQVLHAEVWEIVIGTKKGRESDDEITIYDSVGFAIEDFSVLRLALDLAEKYGIGSQMDMVPPIKDPKNLYSIL</sequence>
<accession>A0A0A8E4L8</accession>
<evidence type="ECO:0000313" key="1">
    <source>
        <dbReference type="EMBL" id="AJC49165.1"/>
    </source>
</evidence>
<dbReference type="PIRSF" id="PIRSF001439">
    <property type="entry name" value="CryM"/>
    <property type="match status" value="1"/>
</dbReference>
<dbReference type="KEGG" id="fgu:SD28_05725"/>
<dbReference type="STRING" id="594679.SD28_05725"/>
<dbReference type="InterPro" id="IPR036291">
    <property type="entry name" value="NAD(P)-bd_dom_sf"/>
</dbReference>
<dbReference type="Gene3D" id="3.30.1780.10">
    <property type="entry name" value="ornithine cyclodeaminase, domain 1"/>
    <property type="match status" value="1"/>
</dbReference>
<dbReference type="PANTHER" id="PTHR13812">
    <property type="entry name" value="KETIMINE REDUCTASE MU-CRYSTALLIN"/>
    <property type="match status" value="1"/>
</dbReference>
<dbReference type="InterPro" id="IPR023401">
    <property type="entry name" value="ODC_N"/>
</dbReference>
<dbReference type="SUPFAM" id="SSF51735">
    <property type="entry name" value="NAD(P)-binding Rossmann-fold domains"/>
    <property type="match status" value="1"/>
</dbReference>
<dbReference type="PANTHER" id="PTHR13812:SF19">
    <property type="entry name" value="KETIMINE REDUCTASE MU-CRYSTALLIN"/>
    <property type="match status" value="1"/>
</dbReference>
<dbReference type="AlphaFoldDB" id="A0A0A8E4L8"/>
<name>A0A0A8E4L8_9GAMM</name>
<gene>
    <name evidence="1" type="ORF">SD28_05725</name>
</gene>
<dbReference type="OrthoDB" id="9809203at2"/>
<reference evidence="1 2" key="1">
    <citation type="submission" date="2014-12" db="EMBL/GenBank/DDBJ databases">
        <title>Complete genome sequence of Francisella guanzhouensis strain 08HL01032 isolated from air-conditioning system in China.</title>
        <authorList>
            <person name="Svensson D."/>
            <person name="Ohrman C."/>
            <person name="Backman S."/>
            <person name="Karlsson E."/>
            <person name="Nilsson E."/>
            <person name="Bystrom M."/>
            <person name="Larkeryd A."/>
            <person name="Stenberg P."/>
            <person name="Scholtz H.C."/>
            <person name="Forsman M."/>
            <person name="Sjodin A."/>
        </authorList>
    </citation>
    <scope>NUCLEOTIDE SEQUENCE [LARGE SCALE GENOMIC DNA]</scope>
    <source>
        <strain evidence="1 2">08HL01032</strain>
    </source>
</reference>
<dbReference type="Proteomes" id="UP000031104">
    <property type="component" value="Chromosome"/>
</dbReference>
<dbReference type="NCBIfam" id="NF005762">
    <property type="entry name" value="PRK07589.1"/>
    <property type="match status" value="1"/>
</dbReference>
<organism evidence="1 2">
    <name type="scientific">Allofrancisella guangzhouensis</name>
    <dbReference type="NCBI Taxonomy" id="594679"/>
    <lineage>
        <taxon>Bacteria</taxon>
        <taxon>Pseudomonadati</taxon>
        <taxon>Pseudomonadota</taxon>
        <taxon>Gammaproteobacteria</taxon>
        <taxon>Thiotrichales</taxon>
        <taxon>Francisellaceae</taxon>
        <taxon>Allofrancisella</taxon>
    </lineage>
</organism>
<dbReference type="InterPro" id="IPR003462">
    <property type="entry name" value="ODC_Mu_crystall"/>
</dbReference>
<proteinExistence type="predicted"/>
<keyword evidence="2" id="KW-1185">Reference proteome</keyword>
<evidence type="ECO:0000313" key="2">
    <source>
        <dbReference type="Proteomes" id="UP000031104"/>
    </source>
</evidence>
<dbReference type="Pfam" id="PF02423">
    <property type="entry name" value="OCD_Mu_crystall"/>
    <property type="match status" value="1"/>
</dbReference>
<dbReference type="EMBL" id="CP010427">
    <property type="protein sequence ID" value="AJC49165.1"/>
    <property type="molecule type" value="Genomic_DNA"/>
</dbReference>
<protein>
    <submittedName>
        <fullName evidence="1">Ornithine cyclodeaminase</fullName>
    </submittedName>
</protein>
<dbReference type="RefSeq" id="WP_039124966.1">
    <property type="nucleotide sequence ID" value="NZ_CP010427.1"/>
</dbReference>
<dbReference type="Gene3D" id="3.40.50.720">
    <property type="entry name" value="NAD(P)-binding Rossmann-like Domain"/>
    <property type="match status" value="1"/>
</dbReference>